<dbReference type="GO" id="GO:0016477">
    <property type="term" value="P:cell migration"/>
    <property type="evidence" value="ECO:0007669"/>
    <property type="project" value="TreeGrafter"/>
</dbReference>
<feature type="chain" id="PRO_5037571990" evidence="7">
    <location>
        <begin position="30"/>
        <end position="698"/>
    </location>
</feature>
<dbReference type="InterPro" id="IPR039808">
    <property type="entry name" value="Cadherin"/>
</dbReference>
<dbReference type="GO" id="GO:0016342">
    <property type="term" value="C:catenin complex"/>
    <property type="evidence" value="ECO:0007669"/>
    <property type="project" value="TreeGrafter"/>
</dbReference>
<dbReference type="InterPro" id="IPR015919">
    <property type="entry name" value="Cadherin-like_sf"/>
</dbReference>
<comment type="subcellular location">
    <subcellularLocation>
        <location evidence="1">Membrane</location>
    </subcellularLocation>
</comment>
<dbReference type="Gene3D" id="2.60.40.60">
    <property type="entry name" value="Cadherins"/>
    <property type="match status" value="2"/>
</dbReference>
<feature type="transmembrane region" description="Helical" evidence="6">
    <location>
        <begin position="580"/>
        <end position="603"/>
    </location>
</feature>
<dbReference type="InterPro" id="IPR020894">
    <property type="entry name" value="Cadherin_CS"/>
</dbReference>
<dbReference type="PROSITE" id="PS00232">
    <property type="entry name" value="CADHERIN_1"/>
    <property type="match status" value="1"/>
</dbReference>
<keyword evidence="4 6" id="KW-0472">Membrane</keyword>
<dbReference type="CDD" id="cd11304">
    <property type="entry name" value="Cadherin_repeat"/>
    <property type="match status" value="4"/>
</dbReference>
<dbReference type="AlphaFoldDB" id="A0A914H2V3"/>
<dbReference type="WBParaSite" id="Gr19_v10_g13361.t1">
    <property type="protein sequence ID" value="Gr19_v10_g13361.t1"/>
    <property type="gene ID" value="Gr19_v10_g13361"/>
</dbReference>
<dbReference type="SUPFAM" id="SSF49313">
    <property type="entry name" value="Cadherin-like"/>
    <property type="match status" value="2"/>
</dbReference>
<evidence type="ECO:0000256" key="3">
    <source>
        <dbReference type="ARBA" id="ARBA00022837"/>
    </source>
</evidence>
<keyword evidence="2" id="KW-0677">Repeat</keyword>
<evidence type="ECO:0000256" key="5">
    <source>
        <dbReference type="PROSITE-ProRule" id="PRU00043"/>
    </source>
</evidence>
<dbReference type="SMART" id="SM00112">
    <property type="entry name" value="CA"/>
    <property type="match status" value="2"/>
</dbReference>
<proteinExistence type="predicted"/>
<dbReference type="Proteomes" id="UP000887572">
    <property type="component" value="Unplaced"/>
</dbReference>
<sequence>MKQHFASTRCPLQLFFFSVLTGVSVFASAQIGRRNASDESLNISLYSNSVQPQPFCVLEKDRSAVYMSIPENTSKGAILGTLPIFGLTSGPKPNIRLRIVKGREYVRLNALSKQFVLRKEIDREQKEMGRFEAIVECVPLAPVPSKSGLFPLNISVFVTVIDVNDNAPQFAQGSQFNVQIPEELPKGTPIKLDFRATDSDQAGPNSHIRYRIVRSAENKSFDEVFAQSSAEDQGMPKLRSFARLDVKVIDVDDLNPIFSSQMYRSNGLRGSKLVIDPSPIRAWDADRLFDEPIFYTLSGDNSLNYSIDELTGEVKLLAEKLVPANLIVQARQANRPERNATAFLLVESLTEANGGKESSEFIFLRFPSNTAIGTKLMHLVEGKGTSETLELLEPKEQRLSSLPFYVDEKTKWLRLSKRLPSGQYEANVSIKLTSPKRPPAIRSLHIRLTVADPMINGVGSLGFKKSIYEFEMSERGRNGGESVEIGRVRAERLKGTDCRNGTSPTEGEGPVMYALMNGNKFFDIDPTEGILRLRSPPVTDELPPEVSELVVLAENAEGSRAFARCFVRRAGGLFLMAPNAALPLGLLCFLLLLSNCTTLSLWLSKRRFATLYDQLAYRYDSMGVNEAKFHPNHNSNSSNSAETKSRSGGWMLNRSLEGDATVAITNWESKTSRMNTAGSAFECGREGDKWMKGIGGRQ</sequence>
<dbReference type="PROSITE" id="PS50268">
    <property type="entry name" value="CADHERIN_2"/>
    <property type="match status" value="2"/>
</dbReference>
<dbReference type="GO" id="GO:0007156">
    <property type="term" value="P:homophilic cell adhesion via plasma membrane adhesion molecules"/>
    <property type="evidence" value="ECO:0007669"/>
    <property type="project" value="InterPro"/>
</dbReference>
<keyword evidence="7" id="KW-0732">Signal</keyword>
<dbReference type="GO" id="GO:0008013">
    <property type="term" value="F:beta-catenin binding"/>
    <property type="evidence" value="ECO:0007669"/>
    <property type="project" value="TreeGrafter"/>
</dbReference>
<dbReference type="PANTHER" id="PTHR24027:SF423">
    <property type="entry name" value="PROTOCADHERIN-16"/>
    <property type="match status" value="1"/>
</dbReference>
<dbReference type="GO" id="GO:0045296">
    <property type="term" value="F:cadherin binding"/>
    <property type="evidence" value="ECO:0007669"/>
    <property type="project" value="TreeGrafter"/>
</dbReference>
<keyword evidence="6" id="KW-0812">Transmembrane</keyword>
<evidence type="ECO:0000256" key="2">
    <source>
        <dbReference type="ARBA" id="ARBA00022737"/>
    </source>
</evidence>
<evidence type="ECO:0000256" key="6">
    <source>
        <dbReference type="SAM" id="Phobius"/>
    </source>
</evidence>
<protein>
    <submittedName>
        <fullName evidence="10">Cadherin domain-containing protein</fullName>
    </submittedName>
</protein>
<evidence type="ECO:0000313" key="10">
    <source>
        <dbReference type="WBParaSite" id="Gr19_v10_g13361.t1"/>
    </source>
</evidence>
<reference evidence="10" key="1">
    <citation type="submission" date="2022-11" db="UniProtKB">
        <authorList>
            <consortium name="WormBaseParasite"/>
        </authorList>
    </citation>
    <scope>IDENTIFICATION</scope>
</reference>
<organism evidence="9 10">
    <name type="scientific">Globodera rostochiensis</name>
    <name type="common">Golden nematode worm</name>
    <name type="synonym">Heterodera rostochiensis</name>
    <dbReference type="NCBI Taxonomy" id="31243"/>
    <lineage>
        <taxon>Eukaryota</taxon>
        <taxon>Metazoa</taxon>
        <taxon>Ecdysozoa</taxon>
        <taxon>Nematoda</taxon>
        <taxon>Chromadorea</taxon>
        <taxon>Rhabditida</taxon>
        <taxon>Tylenchina</taxon>
        <taxon>Tylenchomorpha</taxon>
        <taxon>Tylenchoidea</taxon>
        <taxon>Heteroderidae</taxon>
        <taxon>Heteroderinae</taxon>
        <taxon>Globodera</taxon>
    </lineage>
</organism>
<evidence type="ECO:0000256" key="1">
    <source>
        <dbReference type="ARBA" id="ARBA00004370"/>
    </source>
</evidence>
<dbReference type="PANTHER" id="PTHR24027">
    <property type="entry name" value="CADHERIN-23"/>
    <property type="match status" value="1"/>
</dbReference>
<accession>A0A914H2V3</accession>
<feature type="signal peptide" evidence="7">
    <location>
        <begin position="1"/>
        <end position="29"/>
    </location>
</feature>
<dbReference type="PRINTS" id="PR00205">
    <property type="entry name" value="CADHERIN"/>
</dbReference>
<keyword evidence="6" id="KW-1133">Transmembrane helix</keyword>
<feature type="domain" description="Cadherin" evidence="8">
    <location>
        <begin position="172"/>
        <end position="294"/>
    </location>
</feature>
<feature type="domain" description="Cadherin" evidence="8">
    <location>
        <begin position="61"/>
        <end position="170"/>
    </location>
</feature>
<evidence type="ECO:0000256" key="7">
    <source>
        <dbReference type="SAM" id="SignalP"/>
    </source>
</evidence>
<dbReference type="GO" id="GO:0005509">
    <property type="term" value="F:calcium ion binding"/>
    <property type="evidence" value="ECO:0007669"/>
    <property type="project" value="UniProtKB-UniRule"/>
</dbReference>
<name>A0A914H2V3_GLORO</name>
<evidence type="ECO:0000313" key="9">
    <source>
        <dbReference type="Proteomes" id="UP000887572"/>
    </source>
</evidence>
<evidence type="ECO:0000256" key="4">
    <source>
        <dbReference type="ARBA" id="ARBA00023136"/>
    </source>
</evidence>
<keyword evidence="9" id="KW-1185">Reference proteome</keyword>
<evidence type="ECO:0000259" key="8">
    <source>
        <dbReference type="PROSITE" id="PS50268"/>
    </source>
</evidence>
<dbReference type="InterPro" id="IPR002126">
    <property type="entry name" value="Cadherin-like_dom"/>
</dbReference>
<keyword evidence="3 5" id="KW-0106">Calcium</keyword>